<dbReference type="InterPro" id="IPR014710">
    <property type="entry name" value="RmlC-like_jellyroll"/>
</dbReference>
<dbReference type="RefSeq" id="WP_314512604.1">
    <property type="nucleotide sequence ID" value="NZ_JASJOU010000005.1"/>
</dbReference>
<dbReference type="Pfam" id="PF00027">
    <property type="entry name" value="cNMP_binding"/>
    <property type="match status" value="1"/>
</dbReference>
<sequence>MEHLLLRQHIERFVSLTEEEWGALAQNLSVSKIPRKRTFSKEGQMEDKIALVLQGSFRQFYTKDGEEKTTYFYFENHLMSSYISILQKQPSLLTIEALEDSEVLCFSAQTLQNLYENYPVYQIFGRKLAEYLAVGLEIRMVSLLMDSPEERYIGLLKSNKKKILERIPQHYIASYLGITPVSLSRIRNRIIAAERI</sequence>
<dbReference type="CDD" id="cd00038">
    <property type="entry name" value="CAP_ED"/>
    <property type="match status" value="1"/>
</dbReference>
<feature type="domain" description="Cyclic nucleotide-binding" evidence="1">
    <location>
        <begin position="12"/>
        <end position="114"/>
    </location>
</feature>
<dbReference type="Gene3D" id="2.60.120.10">
    <property type="entry name" value="Jelly Rolls"/>
    <property type="match status" value="1"/>
</dbReference>
<protein>
    <submittedName>
        <fullName evidence="2">Crp/Fnr family transcriptional regulator</fullName>
    </submittedName>
</protein>
<organism evidence="2 3">
    <name type="scientific">Xanthocytophaga agilis</name>
    <dbReference type="NCBI Taxonomy" id="3048010"/>
    <lineage>
        <taxon>Bacteria</taxon>
        <taxon>Pseudomonadati</taxon>
        <taxon>Bacteroidota</taxon>
        <taxon>Cytophagia</taxon>
        <taxon>Cytophagales</taxon>
        <taxon>Rhodocytophagaceae</taxon>
        <taxon>Xanthocytophaga</taxon>
    </lineage>
</organism>
<dbReference type="AlphaFoldDB" id="A0AAE3UFK7"/>
<reference evidence="2" key="1">
    <citation type="submission" date="2023-05" db="EMBL/GenBank/DDBJ databases">
        <authorList>
            <person name="Zhang X."/>
        </authorList>
    </citation>
    <scope>NUCLEOTIDE SEQUENCE</scope>
    <source>
        <strain evidence="2">BD1B2-1</strain>
    </source>
</reference>
<proteinExistence type="predicted"/>
<accession>A0AAE3UFK7</accession>
<dbReference type="Proteomes" id="UP001232063">
    <property type="component" value="Unassembled WGS sequence"/>
</dbReference>
<dbReference type="PROSITE" id="PS50042">
    <property type="entry name" value="CNMP_BINDING_3"/>
    <property type="match status" value="1"/>
</dbReference>
<comment type="caution">
    <text evidence="2">The sequence shown here is derived from an EMBL/GenBank/DDBJ whole genome shotgun (WGS) entry which is preliminary data.</text>
</comment>
<dbReference type="EMBL" id="JASJOU010000005">
    <property type="protein sequence ID" value="MDJ1502516.1"/>
    <property type="molecule type" value="Genomic_DNA"/>
</dbReference>
<dbReference type="InterPro" id="IPR000595">
    <property type="entry name" value="cNMP-bd_dom"/>
</dbReference>
<name>A0AAE3UFK7_9BACT</name>
<gene>
    <name evidence="2" type="ORF">QNI22_17745</name>
</gene>
<evidence type="ECO:0000313" key="3">
    <source>
        <dbReference type="Proteomes" id="UP001232063"/>
    </source>
</evidence>
<dbReference type="InterPro" id="IPR018490">
    <property type="entry name" value="cNMP-bd_dom_sf"/>
</dbReference>
<evidence type="ECO:0000313" key="2">
    <source>
        <dbReference type="EMBL" id="MDJ1502516.1"/>
    </source>
</evidence>
<dbReference type="SUPFAM" id="SSF51206">
    <property type="entry name" value="cAMP-binding domain-like"/>
    <property type="match status" value="1"/>
</dbReference>
<evidence type="ECO:0000259" key="1">
    <source>
        <dbReference type="PROSITE" id="PS50042"/>
    </source>
</evidence>
<keyword evidence="3" id="KW-1185">Reference proteome</keyword>